<accession>A0ABQ9YE36</accession>
<dbReference type="Proteomes" id="UP001281761">
    <property type="component" value="Unassembled WGS sequence"/>
</dbReference>
<evidence type="ECO:0000313" key="2">
    <source>
        <dbReference type="Proteomes" id="UP001281761"/>
    </source>
</evidence>
<gene>
    <name evidence="1" type="ORF">BLNAU_3083</name>
</gene>
<comment type="caution">
    <text evidence="1">The sequence shown here is derived from an EMBL/GenBank/DDBJ whole genome shotgun (WGS) entry which is preliminary data.</text>
</comment>
<proteinExistence type="predicted"/>
<protein>
    <submittedName>
        <fullName evidence="1">Uncharacterized protein</fullName>
    </submittedName>
</protein>
<evidence type="ECO:0000313" key="1">
    <source>
        <dbReference type="EMBL" id="KAK2962027.1"/>
    </source>
</evidence>
<sequence>MTEELVSSLGLEITGEELSQLLSRERSKMDEHRWVDIFADILVRLNEGKQISDLGLHALPWFLSSRPFGLKTVFRSDGTFSLKVDGRKKSMLELPSKTLGALITTRPHYASAILEGFSPFTRVINDEALERHLTDGWFASMFNAIIPSKLPFTNEFIPLHKHLVKEMSDCLFKIQNDDEWREIFRSQSQLNELYLSLHKITRNYVIHLSLHPFACVPKFSHNPVLDFLTHFFGPDLEDSVTKPFREQLRKDMDEAALSSSSPPFILTSDLVCRLTDDEIMNVVDRIVALLESDFPISDDTILRICAFHTNQLKCVYLPELFRKAGRSTEQYFHALNSLISVPLDYFDLHRINSLLTSRPDSLQPTLDEWDDVDLSTVGIMMPTINRNSVTVKSASSQLLDFTKEILPQLSHCASRLTLSQIERLLAPTINVLSEFYNQQNSSEFKFRKDRAKVFIELSRLCEQRVIAQCLGRIGFFSRIVDGLLDDSTFNASKCFINIFLRQTSSSGNEATKIKTLRRRAYHFLEEGWQNVLEILFFRQTTQNRFSDQLSRMMGVLNYGLNPERDRFPQLGHIVEMMDFCGANLNGRMY</sequence>
<keyword evidence="2" id="KW-1185">Reference proteome</keyword>
<dbReference type="EMBL" id="JARBJD010000013">
    <property type="protein sequence ID" value="KAK2962027.1"/>
    <property type="molecule type" value="Genomic_DNA"/>
</dbReference>
<organism evidence="1 2">
    <name type="scientific">Blattamonas nauphoetae</name>
    <dbReference type="NCBI Taxonomy" id="2049346"/>
    <lineage>
        <taxon>Eukaryota</taxon>
        <taxon>Metamonada</taxon>
        <taxon>Preaxostyla</taxon>
        <taxon>Oxymonadida</taxon>
        <taxon>Blattamonas</taxon>
    </lineage>
</organism>
<reference evidence="1 2" key="1">
    <citation type="journal article" date="2022" name="bioRxiv">
        <title>Genomics of Preaxostyla Flagellates Illuminates Evolutionary Transitions and the Path Towards Mitochondrial Loss.</title>
        <authorList>
            <person name="Novak L.V.F."/>
            <person name="Treitli S.C."/>
            <person name="Pyrih J."/>
            <person name="Halakuc P."/>
            <person name="Pipaliya S.V."/>
            <person name="Vacek V."/>
            <person name="Brzon O."/>
            <person name="Soukal P."/>
            <person name="Eme L."/>
            <person name="Dacks J.B."/>
            <person name="Karnkowska A."/>
            <person name="Elias M."/>
            <person name="Hampl V."/>
        </authorList>
    </citation>
    <scope>NUCLEOTIDE SEQUENCE [LARGE SCALE GENOMIC DNA]</scope>
    <source>
        <strain evidence="1">NAU3</strain>
        <tissue evidence="1">Gut</tissue>
    </source>
</reference>
<name>A0ABQ9YE36_9EUKA</name>